<evidence type="ECO:0000313" key="2">
    <source>
        <dbReference type="EMBL" id="PYI09429.1"/>
    </source>
</evidence>
<accession>A0A319F298</accession>
<reference evidence="2 3" key="1">
    <citation type="submission" date="2018-02" db="EMBL/GenBank/DDBJ databases">
        <title>The genomes of Aspergillus section Nigri reveals drivers in fungal speciation.</title>
        <authorList>
            <consortium name="DOE Joint Genome Institute"/>
            <person name="Vesth T.C."/>
            <person name="Nybo J."/>
            <person name="Theobald S."/>
            <person name="Brandl J."/>
            <person name="Frisvad J.C."/>
            <person name="Nielsen K.F."/>
            <person name="Lyhne E.K."/>
            <person name="Kogle M.E."/>
            <person name="Kuo A."/>
            <person name="Riley R."/>
            <person name="Clum A."/>
            <person name="Nolan M."/>
            <person name="Lipzen A."/>
            <person name="Salamov A."/>
            <person name="Henrissat B."/>
            <person name="Wiebenga A."/>
            <person name="De vries R.P."/>
            <person name="Grigoriev I.V."/>
            <person name="Mortensen U.H."/>
            <person name="Andersen M.R."/>
            <person name="Baker S.E."/>
        </authorList>
    </citation>
    <scope>NUCLEOTIDE SEQUENCE [LARGE SCALE GENOMIC DNA]</scope>
    <source>
        <strain evidence="2 3">CBS 121057</strain>
    </source>
</reference>
<dbReference type="Proteomes" id="UP000248423">
    <property type="component" value="Unassembled WGS sequence"/>
</dbReference>
<protein>
    <submittedName>
        <fullName evidence="2">Uncharacterized protein</fullName>
    </submittedName>
</protein>
<name>A0A319F298_ASPSB</name>
<evidence type="ECO:0000256" key="1">
    <source>
        <dbReference type="SAM" id="MobiDB-lite"/>
    </source>
</evidence>
<dbReference type="EMBL" id="KZ826327">
    <property type="protein sequence ID" value="PYI09429.1"/>
    <property type="molecule type" value="Genomic_DNA"/>
</dbReference>
<feature type="region of interest" description="Disordered" evidence="1">
    <location>
        <begin position="1"/>
        <end position="54"/>
    </location>
</feature>
<gene>
    <name evidence="2" type="ORF">BO78DRAFT_38680</name>
</gene>
<dbReference type="AlphaFoldDB" id="A0A319F298"/>
<organism evidence="2 3">
    <name type="scientific">Aspergillus sclerotiicarbonarius (strain CBS 121057 / IBT 28362)</name>
    <dbReference type="NCBI Taxonomy" id="1448318"/>
    <lineage>
        <taxon>Eukaryota</taxon>
        <taxon>Fungi</taxon>
        <taxon>Dikarya</taxon>
        <taxon>Ascomycota</taxon>
        <taxon>Pezizomycotina</taxon>
        <taxon>Eurotiomycetes</taxon>
        <taxon>Eurotiomycetidae</taxon>
        <taxon>Eurotiales</taxon>
        <taxon>Aspergillaceae</taxon>
        <taxon>Aspergillus</taxon>
        <taxon>Aspergillus subgen. Circumdati</taxon>
    </lineage>
</organism>
<proteinExistence type="predicted"/>
<sequence length="77" mass="8407">MRHPPAFGKQMAARGSEADGLEQGFPGGPGAWRSESTWRNEGTPFPNPLTGELSSPIFWPLQGEKRGNAEVSRRQSL</sequence>
<evidence type="ECO:0000313" key="3">
    <source>
        <dbReference type="Proteomes" id="UP000248423"/>
    </source>
</evidence>
<dbReference type="VEuPathDB" id="FungiDB:BO78DRAFT_38680"/>
<keyword evidence="3" id="KW-1185">Reference proteome</keyword>